<name>A0AA35RYU4_GEOBA</name>
<dbReference type="Proteomes" id="UP001174909">
    <property type="component" value="Unassembled WGS sequence"/>
</dbReference>
<evidence type="ECO:0000256" key="3">
    <source>
        <dbReference type="ARBA" id="ARBA00022723"/>
    </source>
</evidence>
<keyword evidence="10" id="KW-1185">Reference proteome</keyword>
<dbReference type="GO" id="GO:0004141">
    <property type="term" value="F:dethiobiotin synthase activity"/>
    <property type="evidence" value="ECO:0007669"/>
    <property type="project" value="InterPro"/>
</dbReference>
<dbReference type="Gene3D" id="3.40.50.300">
    <property type="entry name" value="P-loop containing nucleotide triphosphate hydrolases"/>
    <property type="match status" value="1"/>
</dbReference>
<protein>
    <submittedName>
        <fullName evidence="9">ATP-dependent dethiobiotin synthetase BioD</fullName>
    </submittedName>
</protein>
<dbReference type="InterPro" id="IPR027417">
    <property type="entry name" value="P-loop_NTPase"/>
</dbReference>
<dbReference type="PANTHER" id="PTHR43210">
    <property type="entry name" value="DETHIOBIOTIN SYNTHETASE"/>
    <property type="match status" value="1"/>
</dbReference>
<feature type="non-terminal residue" evidence="9">
    <location>
        <position position="1"/>
    </location>
</feature>
<dbReference type="GO" id="GO:0005829">
    <property type="term" value="C:cytosol"/>
    <property type="evidence" value="ECO:0007669"/>
    <property type="project" value="TreeGrafter"/>
</dbReference>
<evidence type="ECO:0000256" key="5">
    <source>
        <dbReference type="ARBA" id="ARBA00022756"/>
    </source>
</evidence>
<evidence type="ECO:0000256" key="1">
    <source>
        <dbReference type="ARBA" id="ARBA00022490"/>
    </source>
</evidence>
<evidence type="ECO:0000313" key="10">
    <source>
        <dbReference type="Proteomes" id="UP001174909"/>
    </source>
</evidence>
<dbReference type="Pfam" id="PF13500">
    <property type="entry name" value="AAA_26"/>
    <property type="match status" value="1"/>
</dbReference>
<keyword evidence="1" id="KW-0963">Cytoplasm</keyword>
<organism evidence="9 10">
    <name type="scientific">Geodia barretti</name>
    <name type="common">Barrett's horny sponge</name>
    <dbReference type="NCBI Taxonomy" id="519541"/>
    <lineage>
        <taxon>Eukaryota</taxon>
        <taxon>Metazoa</taxon>
        <taxon>Porifera</taxon>
        <taxon>Demospongiae</taxon>
        <taxon>Heteroscleromorpha</taxon>
        <taxon>Tetractinellida</taxon>
        <taxon>Astrophorina</taxon>
        <taxon>Geodiidae</taxon>
        <taxon>Geodia</taxon>
    </lineage>
</organism>
<evidence type="ECO:0000256" key="6">
    <source>
        <dbReference type="ARBA" id="ARBA00022840"/>
    </source>
</evidence>
<evidence type="ECO:0000313" key="9">
    <source>
        <dbReference type="EMBL" id="CAI8020204.1"/>
    </source>
</evidence>
<dbReference type="SUPFAM" id="SSF52540">
    <property type="entry name" value="P-loop containing nucleoside triphosphate hydrolases"/>
    <property type="match status" value="1"/>
</dbReference>
<dbReference type="CDD" id="cd03109">
    <property type="entry name" value="DTBS"/>
    <property type="match status" value="1"/>
</dbReference>
<dbReference type="NCBIfam" id="TIGR00347">
    <property type="entry name" value="bioD"/>
    <property type="match status" value="1"/>
</dbReference>
<evidence type="ECO:0000256" key="7">
    <source>
        <dbReference type="ARBA" id="ARBA00022842"/>
    </source>
</evidence>
<accession>A0AA35RYU4</accession>
<keyword evidence="3" id="KW-0479">Metal-binding</keyword>
<sequence>PYLSSASLAPSVAARIEGREIELSRIETAFAELQQKYDFVIVEGVGGIAVPIRDDFLVVQLIQQLQLPILIVATAGLGTLNHTLLTVAFAQQFNIQIAGIVLNGLRSESAGLAEATNPVEIEKLTGIPVIGVVPYQKQLDTPYPDVTFLAEFTNQHVAWRKLGIP</sequence>
<comment type="caution">
    <text evidence="9">The sequence shown here is derived from an EMBL/GenBank/DDBJ whole genome shotgun (WGS) entry which is preliminary data.</text>
</comment>
<keyword evidence="4" id="KW-0547">Nucleotide-binding</keyword>
<dbReference type="EMBL" id="CASHTH010001808">
    <property type="protein sequence ID" value="CAI8020204.1"/>
    <property type="molecule type" value="Genomic_DNA"/>
</dbReference>
<comment type="catalytic activity">
    <reaction evidence="8">
        <text>(7R,8S)-8-amino-7-(carboxyamino)nonanoate + ATP = (4R,5S)-dethiobiotin + ADP + phosphate + H(+)</text>
        <dbReference type="Rhea" id="RHEA:63684"/>
        <dbReference type="ChEBI" id="CHEBI:15378"/>
        <dbReference type="ChEBI" id="CHEBI:30616"/>
        <dbReference type="ChEBI" id="CHEBI:43474"/>
        <dbReference type="ChEBI" id="CHEBI:149470"/>
        <dbReference type="ChEBI" id="CHEBI:149473"/>
        <dbReference type="ChEBI" id="CHEBI:456216"/>
    </reaction>
</comment>
<keyword evidence="2" id="KW-0436">Ligase</keyword>
<keyword evidence="6" id="KW-0067">ATP-binding</keyword>
<keyword evidence="5" id="KW-0093">Biotin biosynthesis</keyword>
<dbReference type="PANTHER" id="PTHR43210:SF2">
    <property type="entry name" value="ATP-DEPENDENT DETHIOBIOTIN SYNTHETASE BIOD 2"/>
    <property type="match status" value="1"/>
</dbReference>
<dbReference type="InterPro" id="IPR004472">
    <property type="entry name" value="DTB_synth_BioD"/>
</dbReference>
<dbReference type="GO" id="GO:0005524">
    <property type="term" value="F:ATP binding"/>
    <property type="evidence" value="ECO:0007669"/>
    <property type="project" value="UniProtKB-KW"/>
</dbReference>
<keyword evidence="7" id="KW-0460">Magnesium</keyword>
<proteinExistence type="predicted"/>
<evidence type="ECO:0000256" key="4">
    <source>
        <dbReference type="ARBA" id="ARBA00022741"/>
    </source>
</evidence>
<dbReference type="AlphaFoldDB" id="A0AA35RYU4"/>
<gene>
    <name evidence="9" type="ORF">GBAR_LOCUS12084</name>
</gene>
<evidence type="ECO:0000256" key="8">
    <source>
        <dbReference type="ARBA" id="ARBA00047386"/>
    </source>
</evidence>
<evidence type="ECO:0000256" key="2">
    <source>
        <dbReference type="ARBA" id="ARBA00022598"/>
    </source>
</evidence>
<dbReference type="GO" id="GO:0009102">
    <property type="term" value="P:biotin biosynthetic process"/>
    <property type="evidence" value="ECO:0007669"/>
    <property type="project" value="UniProtKB-KW"/>
</dbReference>
<dbReference type="GO" id="GO:0000287">
    <property type="term" value="F:magnesium ion binding"/>
    <property type="evidence" value="ECO:0007669"/>
    <property type="project" value="InterPro"/>
</dbReference>
<reference evidence="9" key="1">
    <citation type="submission" date="2023-03" db="EMBL/GenBank/DDBJ databases">
        <authorList>
            <person name="Steffen K."/>
            <person name="Cardenas P."/>
        </authorList>
    </citation>
    <scope>NUCLEOTIDE SEQUENCE</scope>
</reference>